<dbReference type="Gene3D" id="1.20.58.110">
    <property type="entry name" value="Ribosomal protein S20"/>
    <property type="match status" value="1"/>
</dbReference>
<evidence type="ECO:0000256" key="7">
    <source>
        <dbReference type="SAM" id="MobiDB-lite"/>
    </source>
</evidence>
<feature type="region of interest" description="Disordered" evidence="7">
    <location>
        <begin position="1"/>
        <end position="25"/>
    </location>
</feature>
<dbReference type="EMBL" id="MLJW01000929">
    <property type="protein sequence ID" value="OIQ81395.1"/>
    <property type="molecule type" value="Genomic_DNA"/>
</dbReference>
<reference evidence="8" key="1">
    <citation type="submission" date="2016-10" db="EMBL/GenBank/DDBJ databases">
        <title>Sequence of Gallionella enrichment culture.</title>
        <authorList>
            <person name="Poehlein A."/>
            <person name="Muehling M."/>
            <person name="Daniel R."/>
        </authorList>
    </citation>
    <scope>NUCLEOTIDE SEQUENCE</scope>
</reference>
<dbReference type="PANTHER" id="PTHR33398:SF1">
    <property type="entry name" value="SMALL RIBOSOMAL SUBUNIT PROTEIN BS20C"/>
    <property type="match status" value="1"/>
</dbReference>
<dbReference type="GO" id="GO:0005829">
    <property type="term" value="C:cytosol"/>
    <property type="evidence" value="ECO:0007669"/>
    <property type="project" value="TreeGrafter"/>
</dbReference>
<dbReference type="FunFam" id="1.20.58.110:FF:000001">
    <property type="entry name" value="30S ribosomal protein S20"/>
    <property type="match status" value="1"/>
</dbReference>
<dbReference type="Pfam" id="PF01649">
    <property type="entry name" value="Ribosomal_S20p"/>
    <property type="match status" value="1"/>
</dbReference>
<keyword evidence="4" id="KW-0694">RNA-binding</keyword>
<gene>
    <name evidence="8" type="primary">rpsT_8</name>
    <name evidence="8" type="ORF">GALL_368290</name>
</gene>
<evidence type="ECO:0000256" key="4">
    <source>
        <dbReference type="ARBA" id="ARBA00022884"/>
    </source>
</evidence>
<dbReference type="SUPFAM" id="SSF46992">
    <property type="entry name" value="Ribosomal protein S20"/>
    <property type="match status" value="1"/>
</dbReference>
<dbReference type="GO" id="GO:0070181">
    <property type="term" value="F:small ribosomal subunit rRNA binding"/>
    <property type="evidence" value="ECO:0007669"/>
    <property type="project" value="TreeGrafter"/>
</dbReference>
<dbReference type="GO" id="GO:0015935">
    <property type="term" value="C:small ribosomal subunit"/>
    <property type="evidence" value="ECO:0007669"/>
    <property type="project" value="TreeGrafter"/>
</dbReference>
<evidence type="ECO:0000256" key="6">
    <source>
        <dbReference type="ARBA" id="ARBA00023274"/>
    </source>
</evidence>
<organism evidence="8">
    <name type="scientific">mine drainage metagenome</name>
    <dbReference type="NCBI Taxonomy" id="410659"/>
    <lineage>
        <taxon>unclassified sequences</taxon>
        <taxon>metagenomes</taxon>
        <taxon>ecological metagenomes</taxon>
    </lineage>
</organism>
<sequence>MATSAQAKKKSARTPSGRKRARQNVKLNAANSAMRSRFRTALKSVRKAIAGGDKAAAQDAFKAAVPVLDSIARKGLFHPNKAARDKSRLSAAVKAMGA</sequence>
<protein>
    <submittedName>
        <fullName evidence="8">30S ribosomal protein S20</fullName>
    </submittedName>
</protein>
<evidence type="ECO:0000256" key="5">
    <source>
        <dbReference type="ARBA" id="ARBA00022980"/>
    </source>
</evidence>
<dbReference type="HAMAP" id="MF_00500">
    <property type="entry name" value="Ribosomal_bS20"/>
    <property type="match status" value="1"/>
</dbReference>
<keyword evidence="6" id="KW-0687">Ribonucleoprotein</keyword>
<dbReference type="InterPro" id="IPR036510">
    <property type="entry name" value="Ribosomal_bS20_sf"/>
</dbReference>
<accession>A0A1J5QV94</accession>
<dbReference type="AlphaFoldDB" id="A0A1J5QV94"/>
<dbReference type="InterPro" id="IPR002583">
    <property type="entry name" value="Ribosomal_bS20"/>
</dbReference>
<evidence type="ECO:0000256" key="1">
    <source>
        <dbReference type="ARBA" id="ARBA00003134"/>
    </source>
</evidence>
<evidence type="ECO:0000313" key="8">
    <source>
        <dbReference type="EMBL" id="OIQ81395.1"/>
    </source>
</evidence>
<evidence type="ECO:0000256" key="2">
    <source>
        <dbReference type="ARBA" id="ARBA00007634"/>
    </source>
</evidence>
<keyword evidence="5 8" id="KW-0689">Ribosomal protein</keyword>
<dbReference type="GO" id="GO:0006412">
    <property type="term" value="P:translation"/>
    <property type="evidence" value="ECO:0007669"/>
    <property type="project" value="InterPro"/>
</dbReference>
<keyword evidence="3" id="KW-0699">rRNA-binding</keyword>
<proteinExistence type="inferred from homology"/>
<evidence type="ECO:0000256" key="3">
    <source>
        <dbReference type="ARBA" id="ARBA00022730"/>
    </source>
</evidence>
<comment type="similarity">
    <text evidence="2">Belongs to the bacterial ribosomal protein bS20 family.</text>
</comment>
<name>A0A1J5QV94_9ZZZZ</name>
<dbReference type="GO" id="GO:0003735">
    <property type="term" value="F:structural constituent of ribosome"/>
    <property type="evidence" value="ECO:0007669"/>
    <property type="project" value="InterPro"/>
</dbReference>
<dbReference type="PANTHER" id="PTHR33398">
    <property type="entry name" value="30S RIBOSOMAL PROTEIN S20"/>
    <property type="match status" value="1"/>
</dbReference>
<dbReference type="NCBIfam" id="TIGR00029">
    <property type="entry name" value="S20"/>
    <property type="match status" value="1"/>
</dbReference>
<feature type="compositionally biased region" description="Basic residues" evidence="7">
    <location>
        <begin position="7"/>
        <end position="23"/>
    </location>
</feature>
<comment type="function">
    <text evidence="1">Binds directly to 16S ribosomal RNA.</text>
</comment>
<comment type="caution">
    <text evidence="8">The sequence shown here is derived from an EMBL/GenBank/DDBJ whole genome shotgun (WGS) entry which is preliminary data.</text>
</comment>